<feature type="region of interest" description="Disordered" evidence="3">
    <location>
        <begin position="32"/>
        <end position="106"/>
    </location>
</feature>
<feature type="signal peptide" evidence="4">
    <location>
        <begin position="1"/>
        <end position="30"/>
    </location>
</feature>
<dbReference type="Proteomes" id="UP000324726">
    <property type="component" value="Unassembled WGS sequence"/>
</dbReference>
<comment type="caution">
    <text evidence="5">The sequence shown here is derived from an EMBL/GenBank/DDBJ whole genome shotgun (WGS) entry which is preliminary data.</text>
</comment>
<gene>
    <name evidence="5" type="ORF">FYJ87_07705</name>
</gene>
<dbReference type="RefSeq" id="WP_148812725.1">
    <property type="nucleotide sequence ID" value="NZ_VSZI01000001.1"/>
</dbReference>
<accession>A0A5D4FXY3</accession>
<organism evidence="5 6">
    <name type="scientific">Corynebacterium urealyticum</name>
    <dbReference type="NCBI Taxonomy" id="43771"/>
    <lineage>
        <taxon>Bacteria</taxon>
        <taxon>Bacillati</taxon>
        <taxon>Actinomycetota</taxon>
        <taxon>Actinomycetes</taxon>
        <taxon>Mycobacteriales</taxon>
        <taxon>Corynebacteriaceae</taxon>
        <taxon>Corynebacterium</taxon>
    </lineage>
</organism>
<keyword evidence="2" id="KW-0472">Membrane</keyword>
<feature type="compositionally biased region" description="Basic and acidic residues" evidence="3">
    <location>
        <begin position="54"/>
        <end position="66"/>
    </location>
</feature>
<evidence type="ECO:0000313" key="5">
    <source>
        <dbReference type="EMBL" id="TYR20793.1"/>
    </source>
</evidence>
<evidence type="ECO:0000256" key="3">
    <source>
        <dbReference type="SAM" id="MobiDB-lite"/>
    </source>
</evidence>
<sequence length="192" mass="20121">MTNTAKSNVLKSLTAAVAAPALLLGVAACGDSGEETVNNATEQAGDAASSATEKAGDAVDSAKADESTSTTDAADENSDLSQPEILLDGKPVDGEFAPVKVKRTTDDGQQELKYEAGDGATELEVEIIEGDDPALDELSLKVDGKEWETSDQQERDAKVVKAGDRYVVSTEVHEDDNEQNTASVKVTFDAKQ</sequence>
<evidence type="ECO:0000313" key="6">
    <source>
        <dbReference type="Proteomes" id="UP000324726"/>
    </source>
</evidence>
<evidence type="ECO:0000256" key="2">
    <source>
        <dbReference type="ARBA" id="ARBA00023136"/>
    </source>
</evidence>
<reference evidence="5 6" key="1">
    <citation type="submission" date="2019-08" db="EMBL/GenBank/DDBJ databases">
        <title>Draft genome of C. urealyticum strain VH4248.</title>
        <authorList>
            <person name="Navas J."/>
        </authorList>
    </citation>
    <scope>NUCLEOTIDE SEQUENCE [LARGE SCALE GENOMIC DNA]</scope>
    <source>
        <strain evidence="5 6">VH4248</strain>
    </source>
</reference>
<keyword evidence="1" id="KW-1003">Cell membrane</keyword>
<protein>
    <recommendedName>
        <fullName evidence="7">Secreted protein</fullName>
    </recommendedName>
</protein>
<name>A0A5D4FXY3_9CORY</name>
<evidence type="ECO:0008006" key="7">
    <source>
        <dbReference type="Google" id="ProtNLM"/>
    </source>
</evidence>
<dbReference type="GO" id="GO:0016020">
    <property type="term" value="C:membrane"/>
    <property type="evidence" value="ECO:0007669"/>
    <property type="project" value="InterPro"/>
</dbReference>
<dbReference type="AlphaFoldDB" id="A0A5D4FXY3"/>
<evidence type="ECO:0000256" key="4">
    <source>
        <dbReference type="SAM" id="SignalP"/>
    </source>
</evidence>
<feature type="chain" id="PRO_5022860602" description="Secreted protein" evidence="4">
    <location>
        <begin position="31"/>
        <end position="192"/>
    </location>
</feature>
<proteinExistence type="predicted"/>
<dbReference type="InterPro" id="IPR008691">
    <property type="entry name" value="LpqH"/>
</dbReference>
<feature type="region of interest" description="Disordered" evidence="3">
    <location>
        <begin position="172"/>
        <end position="192"/>
    </location>
</feature>
<keyword evidence="4" id="KW-0732">Signal</keyword>
<evidence type="ECO:0000256" key="1">
    <source>
        <dbReference type="ARBA" id="ARBA00022475"/>
    </source>
</evidence>
<dbReference type="PROSITE" id="PS51257">
    <property type="entry name" value="PROKAR_LIPOPROTEIN"/>
    <property type="match status" value="1"/>
</dbReference>
<dbReference type="Pfam" id="PF05481">
    <property type="entry name" value="Myco_19_kDa"/>
    <property type="match status" value="1"/>
</dbReference>
<dbReference type="EMBL" id="VSZI01000001">
    <property type="protein sequence ID" value="TYR20793.1"/>
    <property type="molecule type" value="Genomic_DNA"/>
</dbReference>